<dbReference type="RefSeq" id="WP_008471344.1">
    <property type="nucleotide sequence ID" value="NZ_AYZP01000019.1"/>
</dbReference>
<dbReference type="GeneID" id="82847517"/>
<gene>
    <name evidence="1" type="ORF">BN55_04180</name>
</gene>
<evidence type="ECO:0000313" key="1">
    <source>
        <dbReference type="EMBL" id="CCI82299.1"/>
    </source>
</evidence>
<dbReference type="InterPro" id="IPR035387">
    <property type="entry name" value="DUF5406"/>
</dbReference>
<organism evidence="1 2">
    <name type="scientific">Lactobacillus hominis DSM 23910 = CRBIP 24.179</name>
    <dbReference type="NCBI Taxonomy" id="1423758"/>
    <lineage>
        <taxon>Bacteria</taxon>
        <taxon>Bacillati</taxon>
        <taxon>Bacillota</taxon>
        <taxon>Bacilli</taxon>
        <taxon>Lactobacillales</taxon>
        <taxon>Lactobacillaceae</taxon>
        <taxon>Lactobacillus</taxon>
    </lineage>
</organism>
<evidence type="ECO:0000313" key="2">
    <source>
        <dbReference type="Proteomes" id="UP000009320"/>
    </source>
</evidence>
<dbReference type="STRING" id="1423758.FC41_GL000804"/>
<accession>I7LAJ3</accession>
<dbReference type="Pfam" id="PF17400">
    <property type="entry name" value="DUF5406"/>
    <property type="match status" value="1"/>
</dbReference>
<dbReference type="AlphaFoldDB" id="I7LAJ3"/>
<sequence>MKSFDPNYIHCFSKKTIKLTFQQWEYTGTAFVEIGGNCTFADMLSEFENGDTLLSLLKQKTSKLNFDLKDLGQDEEGKNWFRAILISDTGEKCETEDFLDALPEMLVGIDLIDIQKED</sequence>
<proteinExistence type="predicted"/>
<dbReference type="Proteomes" id="UP000009320">
    <property type="component" value="Unassembled WGS sequence"/>
</dbReference>
<protein>
    <submittedName>
        <fullName evidence="1">Uncharacterized protein</fullName>
    </submittedName>
</protein>
<comment type="caution">
    <text evidence="1">The sequence shown here is derived from an EMBL/GenBank/DDBJ whole genome shotgun (WGS) entry which is preliminary data.</text>
</comment>
<keyword evidence="2" id="KW-1185">Reference proteome</keyword>
<dbReference type="EMBL" id="CAKE01000020">
    <property type="protein sequence ID" value="CCI82299.1"/>
    <property type="molecule type" value="Genomic_DNA"/>
</dbReference>
<reference evidence="1 2" key="1">
    <citation type="submission" date="2012-06" db="EMBL/GenBank/DDBJ databases">
        <title>Draft Genome Sequence of Lactobacillus hominis Strain CRBIP 24.179T, isolated from human intestine.</title>
        <authorList>
            <person name="Cousin S."/>
            <person name="Ma L."/>
            <person name="Bizet C."/>
            <person name="Loux V."/>
            <person name="Bouchier C."/>
            <person name="Clermont D."/>
            <person name="Creno S."/>
        </authorList>
    </citation>
    <scope>NUCLEOTIDE SEQUENCE [LARGE SCALE GENOMIC DNA]</scope>
    <source>
        <strain evidence="2">CRBIP 24.179T</strain>
    </source>
</reference>
<name>I7LAJ3_9LACO</name>